<evidence type="ECO:0000313" key="1">
    <source>
        <dbReference type="EMBL" id="PKI79456.1"/>
    </source>
</evidence>
<dbReference type="SUPFAM" id="SSF56672">
    <property type="entry name" value="DNA/RNA polymerases"/>
    <property type="match status" value="1"/>
</dbReference>
<dbReference type="Proteomes" id="UP000233551">
    <property type="component" value="Unassembled WGS sequence"/>
</dbReference>
<dbReference type="STRING" id="22663.A0A2I0LG54"/>
<comment type="caution">
    <text evidence="1">The sequence shown here is derived from an EMBL/GenBank/DDBJ whole genome shotgun (WGS) entry which is preliminary data.</text>
</comment>
<name>A0A2I0LG54_PUNGR</name>
<dbReference type="EMBL" id="PGOL01000004">
    <property type="protein sequence ID" value="PKI79456.1"/>
    <property type="molecule type" value="Genomic_DNA"/>
</dbReference>
<dbReference type="PANTHER" id="PTHR35046">
    <property type="entry name" value="ZINC KNUCKLE (CCHC-TYPE) FAMILY PROTEIN"/>
    <property type="match status" value="1"/>
</dbReference>
<protein>
    <recommendedName>
        <fullName evidence="3">Reverse transcriptase domain-containing protein</fullName>
    </recommendedName>
</protein>
<gene>
    <name evidence="1" type="ORF">CRG98_000147</name>
</gene>
<dbReference type="PANTHER" id="PTHR35046:SF9">
    <property type="entry name" value="RNA-DIRECTED DNA POLYMERASE"/>
    <property type="match status" value="1"/>
</dbReference>
<proteinExistence type="predicted"/>
<evidence type="ECO:0008006" key="3">
    <source>
        <dbReference type="Google" id="ProtNLM"/>
    </source>
</evidence>
<accession>A0A2I0LG54</accession>
<dbReference type="AlphaFoldDB" id="A0A2I0LG54"/>
<dbReference type="Gene3D" id="3.10.10.10">
    <property type="entry name" value="HIV Type 1 Reverse Transcriptase, subunit A, domain 1"/>
    <property type="match status" value="1"/>
</dbReference>
<evidence type="ECO:0000313" key="2">
    <source>
        <dbReference type="Proteomes" id="UP000233551"/>
    </source>
</evidence>
<dbReference type="InterPro" id="IPR043502">
    <property type="entry name" value="DNA/RNA_pol_sf"/>
</dbReference>
<organism evidence="1 2">
    <name type="scientific">Punica granatum</name>
    <name type="common">Pomegranate</name>
    <dbReference type="NCBI Taxonomy" id="22663"/>
    <lineage>
        <taxon>Eukaryota</taxon>
        <taxon>Viridiplantae</taxon>
        <taxon>Streptophyta</taxon>
        <taxon>Embryophyta</taxon>
        <taxon>Tracheophyta</taxon>
        <taxon>Spermatophyta</taxon>
        <taxon>Magnoliopsida</taxon>
        <taxon>eudicotyledons</taxon>
        <taxon>Gunneridae</taxon>
        <taxon>Pentapetalae</taxon>
        <taxon>rosids</taxon>
        <taxon>malvids</taxon>
        <taxon>Myrtales</taxon>
        <taxon>Lythraceae</taxon>
        <taxon>Punica</taxon>
    </lineage>
</organism>
<reference evidence="1 2" key="1">
    <citation type="submission" date="2017-11" db="EMBL/GenBank/DDBJ databases">
        <title>De-novo sequencing of pomegranate (Punica granatum L.) genome.</title>
        <authorList>
            <person name="Akparov Z."/>
            <person name="Amiraslanov A."/>
            <person name="Hajiyeva S."/>
            <person name="Abbasov M."/>
            <person name="Kaur K."/>
            <person name="Hamwieh A."/>
            <person name="Solovyev V."/>
            <person name="Salamov A."/>
            <person name="Braich B."/>
            <person name="Kosarev P."/>
            <person name="Mahmoud A."/>
            <person name="Hajiyev E."/>
            <person name="Babayeva S."/>
            <person name="Izzatullayeva V."/>
            <person name="Mammadov A."/>
            <person name="Mammadov A."/>
            <person name="Sharifova S."/>
            <person name="Ojaghi J."/>
            <person name="Eynullazada K."/>
            <person name="Bayramov B."/>
            <person name="Abdulazimova A."/>
            <person name="Shahmuradov I."/>
        </authorList>
    </citation>
    <scope>NUCLEOTIDE SEQUENCE [LARGE SCALE GENOMIC DNA]</scope>
    <source>
        <strain evidence="2">cv. AG2017</strain>
        <tissue evidence="1">Leaf</tissue>
    </source>
</reference>
<sequence length="176" mass="20661">MMEKLGIPMPKHPKPYKLQWLNDRGEIRMEKQVLVAFRIGKYEDEVLRPWQFDRRVKHDGFTNKYSFVLNQRSITLVPLTPQQVYEDQEYEDVFPEETPHGLPPIRGIEHQIDFVPGVTIPNRPAYRCKPEETKELQRQVSELLGKGYVRESLSPCVVPVILVPKKDATWRMCVDC</sequence>
<keyword evidence="2" id="KW-1185">Reference proteome</keyword>